<dbReference type="InterPro" id="IPR011009">
    <property type="entry name" value="Kinase-like_dom_sf"/>
</dbReference>
<dbReference type="InterPro" id="IPR051334">
    <property type="entry name" value="SRPK"/>
</dbReference>
<feature type="compositionally biased region" description="Low complexity" evidence="9">
    <location>
        <begin position="11"/>
        <end position="24"/>
    </location>
</feature>
<organism evidence="11">
    <name type="scientific">Ostreococcus mediterraneus</name>
    <dbReference type="NCBI Taxonomy" id="1486918"/>
    <lineage>
        <taxon>Eukaryota</taxon>
        <taxon>Viridiplantae</taxon>
        <taxon>Chlorophyta</taxon>
        <taxon>Mamiellophyceae</taxon>
        <taxon>Mamiellales</taxon>
        <taxon>Bathycoccaceae</taxon>
        <taxon>Ostreococcus</taxon>
    </lineage>
</organism>
<dbReference type="FunFam" id="1.10.510.10:FF:000339">
    <property type="entry name" value="Serine/threonine-protein kinase SRPK-like protein"/>
    <property type="match status" value="1"/>
</dbReference>
<evidence type="ECO:0000256" key="9">
    <source>
        <dbReference type="SAM" id="MobiDB-lite"/>
    </source>
</evidence>
<dbReference type="PROSITE" id="PS00108">
    <property type="entry name" value="PROTEIN_KINASE_ST"/>
    <property type="match status" value="1"/>
</dbReference>
<keyword evidence="3" id="KW-0808">Transferase</keyword>
<dbReference type="PANTHER" id="PTHR47634">
    <property type="entry name" value="PROTEIN KINASE DOMAIN-CONTAINING PROTEIN-RELATED"/>
    <property type="match status" value="1"/>
</dbReference>
<protein>
    <recommendedName>
        <fullName evidence="1">non-specific serine/threonine protein kinase</fullName>
        <ecNumber evidence="1">2.7.11.1</ecNumber>
    </recommendedName>
</protein>
<feature type="region of interest" description="Disordered" evidence="9">
    <location>
        <begin position="208"/>
        <end position="230"/>
    </location>
</feature>
<feature type="compositionally biased region" description="Acidic residues" evidence="9">
    <location>
        <begin position="265"/>
        <end position="299"/>
    </location>
</feature>
<evidence type="ECO:0000256" key="5">
    <source>
        <dbReference type="ARBA" id="ARBA00022777"/>
    </source>
</evidence>
<keyword evidence="2" id="KW-0723">Serine/threonine-protein kinase</keyword>
<keyword evidence="5" id="KW-0418">Kinase</keyword>
<feature type="domain" description="Protein kinase" evidence="10">
    <location>
        <begin position="50"/>
        <end position="475"/>
    </location>
</feature>
<dbReference type="Pfam" id="PF00069">
    <property type="entry name" value="Pkinase"/>
    <property type="match status" value="2"/>
</dbReference>
<dbReference type="GO" id="GO:0005524">
    <property type="term" value="F:ATP binding"/>
    <property type="evidence" value="ECO:0007669"/>
    <property type="project" value="UniProtKB-KW"/>
</dbReference>
<comment type="catalytic activity">
    <reaction evidence="8">
        <text>L-seryl-[protein] + ATP = O-phospho-L-seryl-[protein] + ADP + H(+)</text>
        <dbReference type="Rhea" id="RHEA:17989"/>
        <dbReference type="Rhea" id="RHEA-COMP:9863"/>
        <dbReference type="Rhea" id="RHEA-COMP:11604"/>
        <dbReference type="ChEBI" id="CHEBI:15378"/>
        <dbReference type="ChEBI" id="CHEBI:29999"/>
        <dbReference type="ChEBI" id="CHEBI:30616"/>
        <dbReference type="ChEBI" id="CHEBI:83421"/>
        <dbReference type="ChEBI" id="CHEBI:456216"/>
        <dbReference type="EC" id="2.7.11.1"/>
    </reaction>
</comment>
<evidence type="ECO:0000259" key="10">
    <source>
        <dbReference type="PROSITE" id="PS50011"/>
    </source>
</evidence>
<reference evidence="11" key="1">
    <citation type="submission" date="2021-01" db="EMBL/GenBank/DDBJ databases">
        <authorList>
            <person name="Corre E."/>
            <person name="Pelletier E."/>
            <person name="Niang G."/>
            <person name="Scheremetjew M."/>
            <person name="Finn R."/>
            <person name="Kale V."/>
            <person name="Holt S."/>
            <person name="Cochrane G."/>
            <person name="Meng A."/>
            <person name="Brown T."/>
            <person name="Cohen L."/>
        </authorList>
    </citation>
    <scope>NUCLEOTIDE SEQUENCE</scope>
    <source>
        <strain evidence="11">Clade-D-RCC1621</strain>
    </source>
</reference>
<feature type="region of interest" description="Disordered" evidence="9">
    <location>
        <begin position="1"/>
        <end position="37"/>
    </location>
</feature>
<evidence type="ECO:0000313" key="11">
    <source>
        <dbReference type="EMBL" id="CAD8814257.1"/>
    </source>
</evidence>
<proteinExistence type="predicted"/>
<evidence type="ECO:0000256" key="6">
    <source>
        <dbReference type="ARBA" id="ARBA00022840"/>
    </source>
</evidence>
<sequence>MAPADRGPCASADSSPSSSTNSSSDEGEDGYKKGGYHPVSVGEGYADGRYVVVKKLGWGHFSTCWACEDTRGAQRGALKALKIQKSSGSYTEAARDEIEILNQVKDTDATYADESKHVVTLYDSFTHDGPNGTHVCMVFDVLGDNLLTLIKRYDYLGVPLVGVRALTKTMLKGLRYLHGVKKIIHTDLKPENVLLTFKLPEKKGCRSTKKAVRGKKAPQPAAMDKKSSMEAAMEKLTESMASTGADLNKIQKKKIANGEEIVGGDADDLSDEDEEAVDEDIDDVADANDDDEEDDGNDGDCIDLLPYEVLKTLDARICDLGNACWVDRQFTNDIQTRQYRSPEVILGAKYDTSADIWSLACIVFELATGDVLFDPRSGKDYDRDEDHLALMMELIGRMPKHLALSGKYSKEFFNRNGELRHIRSLKFWPCERVLMEKYGMSEKDSKDLSDFLTPMLDFNPTKRATAEQMLSHPWLEGV</sequence>
<dbReference type="GO" id="GO:0050684">
    <property type="term" value="P:regulation of mRNA processing"/>
    <property type="evidence" value="ECO:0007669"/>
    <property type="project" value="TreeGrafter"/>
</dbReference>
<dbReference type="SUPFAM" id="SSF56112">
    <property type="entry name" value="Protein kinase-like (PK-like)"/>
    <property type="match status" value="1"/>
</dbReference>
<evidence type="ECO:0000256" key="2">
    <source>
        <dbReference type="ARBA" id="ARBA00022527"/>
    </source>
</evidence>
<feature type="region of interest" description="Disordered" evidence="9">
    <location>
        <begin position="261"/>
        <end position="299"/>
    </location>
</feature>
<dbReference type="Gene3D" id="1.10.510.10">
    <property type="entry name" value="Transferase(Phosphotransferase) domain 1"/>
    <property type="match status" value="1"/>
</dbReference>
<evidence type="ECO:0000256" key="8">
    <source>
        <dbReference type="ARBA" id="ARBA00048679"/>
    </source>
</evidence>
<dbReference type="CDD" id="cd14136">
    <property type="entry name" value="STKc_SRPK"/>
    <property type="match status" value="1"/>
</dbReference>
<accession>A0A7S0Z8V7</accession>
<evidence type="ECO:0000256" key="1">
    <source>
        <dbReference type="ARBA" id="ARBA00012513"/>
    </source>
</evidence>
<name>A0A7S0Z8V7_9CHLO</name>
<evidence type="ECO:0000256" key="3">
    <source>
        <dbReference type="ARBA" id="ARBA00022679"/>
    </source>
</evidence>
<keyword evidence="4" id="KW-0547">Nucleotide-binding</keyword>
<gene>
    <name evidence="11" type="ORF">OMED0930_LOCUS5374</name>
</gene>
<dbReference type="InterPro" id="IPR000719">
    <property type="entry name" value="Prot_kinase_dom"/>
</dbReference>
<comment type="catalytic activity">
    <reaction evidence="7">
        <text>L-threonyl-[protein] + ATP = O-phospho-L-threonyl-[protein] + ADP + H(+)</text>
        <dbReference type="Rhea" id="RHEA:46608"/>
        <dbReference type="Rhea" id="RHEA-COMP:11060"/>
        <dbReference type="Rhea" id="RHEA-COMP:11605"/>
        <dbReference type="ChEBI" id="CHEBI:15378"/>
        <dbReference type="ChEBI" id="CHEBI:30013"/>
        <dbReference type="ChEBI" id="CHEBI:30616"/>
        <dbReference type="ChEBI" id="CHEBI:61977"/>
        <dbReference type="ChEBI" id="CHEBI:456216"/>
        <dbReference type="EC" id="2.7.11.1"/>
    </reaction>
</comment>
<dbReference type="SMART" id="SM00220">
    <property type="entry name" value="S_TKc"/>
    <property type="match status" value="1"/>
</dbReference>
<dbReference type="Gene3D" id="3.30.200.20">
    <property type="entry name" value="Phosphorylase Kinase, domain 1"/>
    <property type="match status" value="1"/>
</dbReference>
<evidence type="ECO:0000256" key="4">
    <source>
        <dbReference type="ARBA" id="ARBA00022741"/>
    </source>
</evidence>
<dbReference type="GO" id="GO:0004674">
    <property type="term" value="F:protein serine/threonine kinase activity"/>
    <property type="evidence" value="ECO:0007669"/>
    <property type="project" value="UniProtKB-KW"/>
</dbReference>
<dbReference type="AlphaFoldDB" id="A0A7S0Z8V7"/>
<evidence type="ECO:0000256" key="7">
    <source>
        <dbReference type="ARBA" id="ARBA00047899"/>
    </source>
</evidence>
<dbReference type="PANTHER" id="PTHR47634:SF9">
    <property type="entry name" value="PROTEIN KINASE DOMAIN-CONTAINING PROTEIN-RELATED"/>
    <property type="match status" value="1"/>
</dbReference>
<dbReference type="GO" id="GO:0000245">
    <property type="term" value="P:spliceosomal complex assembly"/>
    <property type="evidence" value="ECO:0007669"/>
    <property type="project" value="TreeGrafter"/>
</dbReference>
<dbReference type="EC" id="2.7.11.1" evidence="1"/>
<dbReference type="PROSITE" id="PS50011">
    <property type="entry name" value="PROTEIN_KINASE_DOM"/>
    <property type="match status" value="1"/>
</dbReference>
<dbReference type="EMBL" id="HBFO01007645">
    <property type="protein sequence ID" value="CAD8814257.1"/>
    <property type="molecule type" value="Transcribed_RNA"/>
</dbReference>
<keyword evidence="6" id="KW-0067">ATP-binding</keyword>
<dbReference type="InterPro" id="IPR008271">
    <property type="entry name" value="Ser/Thr_kinase_AS"/>
</dbReference>